<evidence type="ECO:0000256" key="1">
    <source>
        <dbReference type="SAM" id="MobiDB-lite"/>
    </source>
</evidence>
<feature type="compositionally biased region" description="Basic and acidic residues" evidence="1">
    <location>
        <begin position="227"/>
        <end position="241"/>
    </location>
</feature>
<feature type="compositionally biased region" description="Basic and acidic residues" evidence="1">
    <location>
        <begin position="160"/>
        <end position="193"/>
    </location>
</feature>
<dbReference type="EMBL" id="JAZDUA010000010">
    <property type="protein sequence ID" value="KAK7873752.1"/>
    <property type="molecule type" value="Genomic_DNA"/>
</dbReference>
<evidence type="ECO:0000313" key="2">
    <source>
        <dbReference type="EMBL" id="KAK7873752.1"/>
    </source>
</evidence>
<proteinExistence type="predicted"/>
<accession>A0AAN9WCJ3</accession>
<name>A0AAN9WCJ3_9ORTH</name>
<feature type="compositionally biased region" description="Polar residues" evidence="1">
    <location>
        <begin position="248"/>
        <end position="261"/>
    </location>
</feature>
<protein>
    <submittedName>
        <fullName evidence="2">Uncharacterized protein</fullName>
    </submittedName>
</protein>
<organism evidence="2 3">
    <name type="scientific">Gryllus longicercus</name>
    <dbReference type="NCBI Taxonomy" id="2509291"/>
    <lineage>
        <taxon>Eukaryota</taxon>
        <taxon>Metazoa</taxon>
        <taxon>Ecdysozoa</taxon>
        <taxon>Arthropoda</taxon>
        <taxon>Hexapoda</taxon>
        <taxon>Insecta</taxon>
        <taxon>Pterygota</taxon>
        <taxon>Neoptera</taxon>
        <taxon>Polyneoptera</taxon>
        <taxon>Orthoptera</taxon>
        <taxon>Ensifera</taxon>
        <taxon>Gryllidea</taxon>
        <taxon>Grylloidea</taxon>
        <taxon>Gryllidae</taxon>
        <taxon>Gryllinae</taxon>
        <taxon>Gryllus</taxon>
    </lineage>
</organism>
<gene>
    <name evidence="2" type="ORF">R5R35_013281</name>
</gene>
<feature type="region of interest" description="Disordered" evidence="1">
    <location>
        <begin position="213"/>
        <end position="261"/>
    </location>
</feature>
<comment type="caution">
    <text evidence="2">The sequence shown here is derived from an EMBL/GenBank/DDBJ whole genome shotgun (WGS) entry which is preliminary data.</text>
</comment>
<dbReference type="AlphaFoldDB" id="A0AAN9WCJ3"/>
<keyword evidence="3" id="KW-1185">Reference proteome</keyword>
<evidence type="ECO:0000313" key="3">
    <source>
        <dbReference type="Proteomes" id="UP001378592"/>
    </source>
</evidence>
<feature type="region of interest" description="Disordered" evidence="1">
    <location>
        <begin position="154"/>
        <end position="195"/>
    </location>
</feature>
<reference evidence="2 3" key="1">
    <citation type="submission" date="2024-03" db="EMBL/GenBank/DDBJ databases">
        <title>The genome assembly and annotation of the cricket Gryllus longicercus Weissman &amp; Gray.</title>
        <authorList>
            <person name="Szrajer S."/>
            <person name="Gray D."/>
            <person name="Ylla G."/>
        </authorList>
    </citation>
    <scope>NUCLEOTIDE SEQUENCE [LARGE SCALE GENOMIC DNA]</scope>
    <source>
        <strain evidence="2">DAG 2021-001</strain>
        <tissue evidence="2">Whole body minus gut</tissue>
    </source>
</reference>
<sequence>MELILEEKWKNMEEKMEERWVSRKATIEKRCKNILEAALQAKSKEMEEEMEQEFSMKQIEIQSRWKNKCDTIQEEFIGITENALQDAKVKCKEVHTAIEEMWREKQIELQEGWIRKMEKLEIRWKNILRETLKEKCRNLTENLERNWDFKGISLSNNSCREGDPTQDNERKENKLRTEENRQEKHMKSEDYVEGKSTSLVAGMRQELQITENIGHLGNEVSGSTGGEEQRSERTLKREKTKGCRKRFTNTNPLSNSSTKRN</sequence>
<dbReference type="Proteomes" id="UP001378592">
    <property type="component" value="Unassembled WGS sequence"/>
</dbReference>